<evidence type="ECO:0000313" key="3">
    <source>
        <dbReference type="EMBL" id="MBE9611021.1"/>
    </source>
</evidence>
<dbReference type="RefSeq" id="WP_194117538.1">
    <property type="nucleotide sequence ID" value="NZ_JADFUA010000018.1"/>
</dbReference>
<dbReference type="Proteomes" id="UP000604481">
    <property type="component" value="Unassembled WGS sequence"/>
</dbReference>
<keyword evidence="4" id="KW-1185">Reference proteome</keyword>
<name>A0A8J7K2V0_9NEIS</name>
<dbReference type="AlphaFoldDB" id="A0A8J7K2V0"/>
<accession>A0A8J7K2V0</accession>
<protein>
    <submittedName>
        <fullName evidence="3">SH3 domain-containing protein</fullName>
    </submittedName>
</protein>
<dbReference type="InterPro" id="IPR010466">
    <property type="entry name" value="DUF1058"/>
</dbReference>
<feature type="chain" id="PRO_5035225167" evidence="1">
    <location>
        <begin position="26"/>
        <end position="150"/>
    </location>
</feature>
<comment type="caution">
    <text evidence="3">The sequence shown here is derived from an EMBL/GenBank/DDBJ whole genome shotgun (WGS) entry which is preliminary data.</text>
</comment>
<proteinExistence type="predicted"/>
<reference evidence="3 4" key="1">
    <citation type="submission" date="2020-10" db="EMBL/GenBank/DDBJ databases">
        <title>The genome sequence of Chitinilyticum litopenaei 4Y14.</title>
        <authorList>
            <person name="Liu Y."/>
        </authorList>
    </citation>
    <scope>NUCLEOTIDE SEQUENCE [LARGE SCALE GENOMIC DNA]</scope>
    <source>
        <strain evidence="3 4">4Y14</strain>
    </source>
</reference>
<evidence type="ECO:0000313" key="4">
    <source>
        <dbReference type="Proteomes" id="UP000604481"/>
    </source>
</evidence>
<sequence>MKLLKPLTKLGLAGCLLAASGLAQSLEFRSVTRSDAIWYEAPADNSKKLFVVSRGMPLEILSEQGNWLRVRDSSGTLAWMKANDLGQQRMVQLVRNSTVFAAPQDKASILFKGEKNLLLELQENTRNGWLKVRHRDGATGFIRIEDVWGV</sequence>
<dbReference type="Gene3D" id="2.30.30.40">
    <property type="entry name" value="SH3 Domains"/>
    <property type="match status" value="1"/>
</dbReference>
<evidence type="ECO:0000256" key="1">
    <source>
        <dbReference type="SAM" id="SignalP"/>
    </source>
</evidence>
<feature type="signal peptide" evidence="1">
    <location>
        <begin position="1"/>
        <end position="25"/>
    </location>
</feature>
<keyword evidence="1" id="KW-0732">Signal</keyword>
<gene>
    <name evidence="3" type="ORF">INR99_17010</name>
</gene>
<organism evidence="3 4">
    <name type="scientific">Chitinilyticum piscinae</name>
    <dbReference type="NCBI Taxonomy" id="2866724"/>
    <lineage>
        <taxon>Bacteria</taxon>
        <taxon>Pseudomonadati</taxon>
        <taxon>Pseudomonadota</taxon>
        <taxon>Betaproteobacteria</taxon>
        <taxon>Neisseriales</taxon>
        <taxon>Chitinibacteraceae</taxon>
        <taxon>Chitinilyticum</taxon>
    </lineage>
</organism>
<dbReference type="EMBL" id="JADFUA010000018">
    <property type="protein sequence ID" value="MBE9611021.1"/>
    <property type="molecule type" value="Genomic_DNA"/>
</dbReference>
<dbReference type="Pfam" id="PF08239">
    <property type="entry name" value="SH3_3"/>
    <property type="match status" value="1"/>
</dbReference>
<dbReference type="InterPro" id="IPR003646">
    <property type="entry name" value="SH3-like_bac-type"/>
</dbReference>
<feature type="domain" description="SH3b" evidence="2">
    <location>
        <begin position="40"/>
        <end position="83"/>
    </location>
</feature>
<evidence type="ECO:0000259" key="2">
    <source>
        <dbReference type="Pfam" id="PF08239"/>
    </source>
</evidence>
<dbReference type="Pfam" id="PF06347">
    <property type="entry name" value="SH3_4"/>
    <property type="match status" value="1"/>
</dbReference>